<gene>
    <name evidence="5" type="ORF">PV04_04018</name>
</gene>
<dbReference type="Pfam" id="PF12697">
    <property type="entry name" value="Abhydrolase_6"/>
    <property type="match status" value="1"/>
</dbReference>
<dbReference type="SUPFAM" id="SSF53474">
    <property type="entry name" value="alpha/beta-Hydrolases"/>
    <property type="match status" value="1"/>
</dbReference>
<protein>
    <recommendedName>
        <fullName evidence="7">GPI inositol-deacylase</fullName>
    </recommendedName>
</protein>
<evidence type="ECO:0000256" key="2">
    <source>
        <dbReference type="SAM" id="MobiDB-lite"/>
    </source>
</evidence>
<evidence type="ECO:0000256" key="1">
    <source>
        <dbReference type="ARBA" id="ARBA00022737"/>
    </source>
</evidence>
<keyword evidence="1" id="KW-0677">Repeat</keyword>
<organism evidence="5 6">
    <name type="scientific">Phialophora macrospora</name>
    <dbReference type="NCBI Taxonomy" id="1851006"/>
    <lineage>
        <taxon>Eukaryota</taxon>
        <taxon>Fungi</taxon>
        <taxon>Dikarya</taxon>
        <taxon>Ascomycota</taxon>
        <taxon>Pezizomycotina</taxon>
        <taxon>Eurotiomycetes</taxon>
        <taxon>Chaetothyriomycetidae</taxon>
        <taxon>Chaetothyriales</taxon>
        <taxon>Herpotrichiellaceae</taxon>
        <taxon>Phialophora</taxon>
    </lineage>
</organism>
<evidence type="ECO:0008006" key="7">
    <source>
        <dbReference type="Google" id="ProtNLM"/>
    </source>
</evidence>
<feature type="compositionally biased region" description="Basic and acidic residues" evidence="2">
    <location>
        <begin position="1144"/>
        <end position="1170"/>
    </location>
</feature>
<keyword evidence="6" id="KW-1185">Reference proteome</keyword>
<evidence type="ECO:0000313" key="5">
    <source>
        <dbReference type="EMBL" id="KIW68048.1"/>
    </source>
</evidence>
<dbReference type="InterPro" id="IPR029058">
    <property type="entry name" value="AB_hydrolase_fold"/>
</dbReference>
<evidence type="ECO:0000313" key="6">
    <source>
        <dbReference type="Proteomes" id="UP000054266"/>
    </source>
</evidence>
<dbReference type="PANTHER" id="PTHR10039:SF5">
    <property type="entry name" value="NACHT DOMAIN-CONTAINING PROTEIN"/>
    <property type="match status" value="1"/>
</dbReference>
<dbReference type="Gene3D" id="3.40.50.300">
    <property type="entry name" value="P-loop containing nucleotide triphosphate hydrolases"/>
    <property type="match status" value="1"/>
</dbReference>
<sequence>MLPTLGLRKLFRSRTKWKESTEGVSMTKSTVEDFPCGFEQWYPESHSTPEPHDIDVIFVHGLTGNRNTTWTHRVEETPWPKSVLSSSIPSARLLTYGYDAYPARAGHRTGHSKLRDHAQNFVHEFAARRSETQTAAKPVLLIGHSMGGLMIKAALTFAAQSGQDSAEYLLVSCTIGILFMGTPHGGSWHADWSAIPVNIFRPFKDINMSLLKVLQSDDEYLKHLHESFLVLRENLRERGQKIAVWTMYEELPMRLPYLRITTMIVNPVSARFSEGHDISIRKDHSEMTKFRCQIEDPFGKQAALLTIVGTIKAIMRSNGLLAEAKALRQPHSLPQATGLLERQTMIDLLWFPSMFRRLAKIADPDPSTFTWLSGQHQWETWLASQQTRMMLLIKGPLGCGKSTLLRHVVKKYTGDVHLPDLANWPDLCLSFFFDPETVGLESSSRGLYRSILCQLVRKYPQINDLIRSFREDVHGGDLEPSELWNLLRRALSSDYLRGKYIMLVVDAVNECRDISPADLISKFGLLCDLAKAAGIRLAICASCREHPIIEFSSWLTILMVPINDADLHAISERRLHEFLSDAALTANLERLLVKKACGNILWLTTAITQLREQYFAGTSSEYLPRALDNFNHGLEELYSQSMAKLSPEQRRLGSIIASWLQVAKRSLTIQELVFGVGLSIIRGEGSLRSVEQAIGASMNDVNALLKFVTHNTAGLLRPKQRKRGFMVEFSHESARSYFMDSKRGLKILDAENTQDFRSKSHNCVALAFHTYSSMSEIQMSYSGLIDPNGRVDFKTYTTSSSAAELRGVSRPILPLARYFAHHAFDHIKEASWYSPSQAHHGLIMQTALKGWVFSICTVTDHFEATGVYDDAFWHCQAGLGFVALHASTMGLDAERLNELVSCINNRNIFLRNMAKDRQEGSHIWAGHGDEYFQIYYLSSRQSKSVELSDMVGSKLRENGRAQSAVVGDNLKHELGMELSSYLQICSSYAAGVAFVAVFQCSTGVAVSEFKVENSAPIKEWREQKPEAPQMIPTLTTWDLVMDNAGVQTILSVGQGDEIRPTLIPFHSRADRGFISLLFFRDSGPSSVFCALEVGCQDEHNCWSDPDNSSLLFIPTDNPSLISQRANAGMGIHVRLFLISDDKDSEVPATREAESSRTEPDHVDQGDDQSKQRPGTPSSSESDEPEESWKQELRKFETSKKTEVDGILPDDDHLSFAGRHEQDLYSLRRRSIESIASSLQGLDLEYERLRNDDGASVRSVTGWLQNTGSLDIELGETNAAVGRVHRVLIDGKTMFTRRTVEISDVSDMASALEHEHPG</sequence>
<evidence type="ECO:0000259" key="3">
    <source>
        <dbReference type="Pfam" id="PF12697"/>
    </source>
</evidence>
<dbReference type="InterPro" id="IPR027417">
    <property type="entry name" value="P-loop_NTPase"/>
</dbReference>
<reference evidence="5 6" key="1">
    <citation type="submission" date="2015-01" db="EMBL/GenBank/DDBJ databases">
        <title>The Genome Sequence of Capronia semiimmersa CBS27337.</title>
        <authorList>
            <consortium name="The Broad Institute Genomics Platform"/>
            <person name="Cuomo C."/>
            <person name="de Hoog S."/>
            <person name="Gorbushina A."/>
            <person name="Stielow B."/>
            <person name="Teixiera M."/>
            <person name="Abouelleil A."/>
            <person name="Chapman S.B."/>
            <person name="Priest M."/>
            <person name="Young S.K."/>
            <person name="Wortman J."/>
            <person name="Nusbaum C."/>
            <person name="Birren B."/>
        </authorList>
    </citation>
    <scope>NUCLEOTIDE SEQUENCE [LARGE SCALE GENOMIC DNA]</scope>
    <source>
        <strain evidence="5 6">CBS 27337</strain>
    </source>
</reference>
<dbReference type="EMBL" id="KN846958">
    <property type="protein sequence ID" value="KIW68048.1"/>
    <property type="molecule type" value="Genomic_DNA"/>
</dbReference>
<dbReference type="HOGENOM" id="CLU_260163_0_0_1"/>
<feature type="domain" description="Nephrocystin 3-like N-terminal" evidence="4">
    <location>
        <begin position="368"/>
        <end position="544"/>
    </location>
</feature>
<feature type="domain" description="AB hydrolase-1" evidence="3">
    <location>
        <begin position="56"/>
        <end position="194"/>
    </location>
</feature>
<feature type="region of interest" description="Disordered" evidence="2">
    <location>
        <begin position="1144"/>
        <end position="1191"/>
    </location>
</feature>
<dbReference type="PANTHER" id="PTHR10039">
    <property type="entry name" value="AMELOGENIN"/>
    <property type="match status" value="1"/>
</dbReference>
<dbReference type="InterPro" id="IPR056884">
    <property type="entry name" value="NPHP3-like_N"/>
</dbReference>
<dbReference type="InterPro" id="IPR000073">
    <property type="entry name" value="AB_hydrolase_1"/>
</dbReference>
<accession>A0A0D2FJ31</accession>
<dbReference type="Proteomes" id="UP000054266">
    <property type="component" value="Unassembled WGS sequence"/>
</dbReference>
<evidence type="ECO:0000259" key="4">
    <source>
        <dbReference type="Pfam" id="PF24883"/>
    </source>
</evidence>
<dbReference type="Pfam" id="PF24883">
    <property type="entry name" value="NPHP3_N"/>
    <property type="match status" value="1"/>
</dbReference>
<proteinExistence type="predicted"/>
<dbReference type="Gene3D" id="3.40.50.1820">
    <property type="entry name" value="alpha/beta hydrolase"/>
    <property type="match status" value="1"/>
</dbReference>
<dbReference type="SUPFAM" id="SSF52540">
    <property type="entry name" value="P-loop containing nucleoside triphosphate hydrolases"/>
    <property type="match status" value="1"/>
</dbReference>
<name>A0A0D2FJ31_9EURO</name>